<evidence type="ECO:0000313" key="2">
    <source>
        <dbReference type="Proteomes" id="UP001257909"/>
    </source>
</evidence>
<dbReference type="Proteomes" id="UP001257909">
    <property type="component" value="Unassembled WGS sequence"/>
</dbReference>
<evidence type="ECO:0000313" key="1">
    <source>
        <dbReference type="EMBL" id="MDR7123124.1"/>
    </source>
</evidence>
<protein>
    <submittedName>
        <fullName evidence="1">Uncharacterized protein</fullName>
    </submittedName>
</protein>
<comment type="caution">
    <text evidence="1">The sequence shown here is derived from an EMBL/GenBank/DDBJ whole genome shotgun (WGS) entry which is preliminary data.</text>
</comment>
<proteinExistence type="predicted"/>
<name>A0ABU1W581_9GAMM</name>
<feature type="non-terminal residue" evidence="1">
    <location>
        <position position="44"/>
    </location>
</feature>
<sequence>MGAGFISARAVRLRILFYLNTYSGDCEHQFFSRVGLSSFLAQVF</sequence>
<reference evidence="1 2" key="1">
    <citation type="submission" date="2023-07" db="EMBL/GenBank/DDBJ databases">
        <title>Sorghum-associated microbial communities from plants grown in Nebraska, USA.</title>
        <authorList>
            <person name="Schachtman D."/>
        </authorList>
    </citation>
    <scope>NUCLEOTIDE SEQUENCE [LARGE SCALE GENOMIC DNA]</scope>
    <source>
        <strain evidence="1 2">4138</strain>
    </source>
</reference>
<organism evidence="1 2">
    <name type="scientific">Rheinheimera soli</name>
    <dbReference type="NCBI Taxonomy" id="443616"/>
    <lineage>
        <taxon>Bacteria</taxon>
        <taxon>Pseudomonadati</taxon>
        <taxon>Pseudomonadota</taxon>
        <taxon>Gammaproteobacteria</taxon>
        <taxon>Chromatiales</taxon>
        <taxon>Chromatiaceae</taxon>
        <taxon>Rheinheimera</taxon>
    </lineage>
</organism>
<keyword evidence="2" id="KW-1185">Reference proteome</keyword>
<accession>A0ABU1W581</accession>
<gene>
    <name evidence="1" type="ORF">J2W69_004107</name>
</gene>
<dbReference type="EMBL" id="JAVDWR010000035">
    <property type="protein sequence ID" value="MDR7123124.1"/>
    <property type="molecule type" value="Genomic_DNA"/>
</dbReference>